<name>A0ABY4HVW7_CHIFI</name>
<proteinExistence type="predicted"/>
<protein>
    <submittedName>
        <fullName evidence="1">Uncharacterized protein</fullName>
    </submittedName>
</protein>
<dbReference type="RefSeq" id="WP_247810284.1">
    <property type="nucleotide sequence ID" value="NZ_CP095855.1"/>
</dbReference>
<sequence length="83" mass="9237">MKNYYIAKFRIIVDGKDHSIETVSGSGYDPNIVKGKAQERARKDNPGKQVTAVLLEKIDMDLEEYKKATGSNPPWLSGPKGEL</sequence>
<gene>
    <name evidence="1" type="ORF">MYF79_23605</name>
</gene>
<evidence type="ECO:0000313" key="1">
    <source>
        <dbReference type="EMBL" id="UPK67942.1"/>
    </source>
</evidence>
<evidence type="ECO:0000313" key="2">
    <source>
        <dbReference type="Proteomes" id="UP000830198"/>
    </source>
</evidence>
<accession>A0ABY4HVW7</accession>
<dbReference type="EMBL" id="CP095855">
    <property type="protein sequence ID" value="UPK67942.1"/>
    <property type="molecule type" value="Genomic_DNA"/>
</dbReference>
<dbReference type="Proteomes" id="UP000830198">
    <property type="component" value="Chromosome"/>
</dbReference>
<organism evidence="1 2">
    <name type="scientific">Chitinophaga filiformis</name>
    <name type="common">Myxococcus filiformis</name>
    <name type="synonym">Flexibacter filiformis</name>
    <dbReference type="NCBI Taxonomy" id="104663"/>
    <lineage>
        <taxon>Bacteria</taxon>
        <taxon>Pseudomonadati</taxon>
        <taxon>Bacteroidota</taxon>
        <taxon>Chitinophagia</taxon>
        <taxon>Chitinophagales</taxon>
        <taxon>Chitinophagaceae</taxon>
        <taxon>Chitinophaga</taxon>
    </lineage>
</organism>
<keyword evidence="2" id="KW-1185">Reference proteome</keyword>
<reference evidence="1 2" key="1">
    <citation type="submission" date="2022-04" db="EMBL/GenBank/DDBJ databases">
        <title>The arsenic-methylating capacity of Chitinophaga filiformis YT5 during chitin decomposition.</title>
        <authorList>
            <person name="Chen G."/>
            <person name="Liang Y."/>
        </authorList>
    </citation>
    <scope>NUCLEOTIDE SEQUENCE [LARGE SCALE GENOMIC DNA]</scope>
    <source>
        <strain evidence="1 2">YT5</strain>
    </source>
</reference>